<dbReference type="GeneID" id="93578335"/>
<evidence type="ECO:0000313" key="3">
    <source>
        <dbReference type="Proteomes" id="UP000184499"/>
    </source>
</evidence>
<feature type="chain" id="PRO_5012950918" description="IgE-binding protein" evidence="1">
    <location>
        <begin position="20"/>
        <end position="200"/>
    </location>
</feature>
<dbReference type="OMA" id="EAHTTYM"/>
<evidence type="ECO:0000256" key="1">
    <source>
        <dbReference type="SAM" id="SignalP"/>
    </source>
</evidence>
<dbReference type="PANTHER" id="PTHR42047">
    <property type="entry name" value="PROTEIN, PUTATIVE (AFU_ORTHOLOGUE AFUA_6G03560)-RELATED"/>
    <property type="match status" value="1"/>
</dbReference>
<name>A0A1L9U8F0_ASPBC</name>
<dbReference type="AlphaFoldDB" id="A0A1L9U8F0"/>
<organism evidence="2 3">
    <name type="scientific">Aspergillus brasiliensis (strain CBS 101740 / IMI 381727 / IBT 21946)</name>
    <dbReference type="NCBI Taxonomy" id="767769"/>
    <lineage>
        <taxon>Eukaryota</taxon>
        <taxon>Fungi</taxon>
        <taxon>Dikarya</taxon>
        <taxon>Ascomycota</taxon>
        <taxon>Pezizomycotina</taxon>
        <taxon>Eurotiomycetes</taxon>
        <taxon>Eurotiomycetidae</taxon>
        <taxon>Eurotiales</taxon>
        <taxon>Aspergillaceae</taxon>
        <taxon>Aspergillus</taxon>
        <taxon>Aspergillus subgen. Circumdati</taxon>
    </lineage>
</organism>
<accession>A0A1L9U8F0</accession>
<sequence>MTFLTTLIPLLALLTPTLATTANCSTGSFTVMSIRSGSPIQYLPLTAADTNFYLGGTTSTACPESVAEYDACPPGNETVIDYSNYLSSDYIQEIYVDPTGALKFVEAHTTYMPTGASTSTFCYTPGTTFGHWTYTGLGATGFMACPVDEDEEVNGGAYQVFAAMANATVPSGDVSDCLGFDAVAVEWVSTGGSAAAWQYD</sequence>
<feature type="signal peptide" evidence="1">
    <location>
        <begin position="1"/>
        <end position="19"/>
    </location>
</feature>
<dbReference type="VEuPathDB" id="FungiDB:ASPBRDRAFT_47403"/>
<dbReference type="Proteomes" id="UP000184499">
    <property type="component" value="Unassembled WGS sequence"/>
</dbReference>
<dbReference type="InterPro" id="IPR052820">
    <property type="entry name" value="PhiA_domain"/>
</dbReference>
<dbReference type="RefSeq" id="XP_067475151.1">
    <property type="nucleotide sequence ID" value="XM_067625847.1"/>
</dbReference>
<gene>
    <name evidence="2" type="ORF">ASPBRDRAFT_47403</name>
</gene>
<keyword evidence="1" id="KW-0732">Signal</keyword>
<dbReference type="STRING" id="767769.A0A1L9U8F0"/>
<evidence type="ECO:0008006" key="4">
    <source>
        <dbReference type="Google" id="ProtNLM"/>
    </source>
</evidence>
<evidence type="ECO:0000313" key="2">
    <source>
        <dbReference type="EMBL" id="OJJ67902.1"/>
    </source>
</evidence>
<proteinExistence type="predicted"/>
<reference evidence="3" key="1">
    <citation type="journal article" date="2017" name="Genome Biol.">
        <title>Comparative genomics reveals high biological diversity and specific adaptations in the industrially and medically important fungal genus Aspergillus.</title>
        <authorList>
            <person name="de Vries R.P."/>
            <person name="Riley R."/>
            <person name="Wiebenga A."/>
            <person name="Aguilar-Osorio G."/>
            <person name="Amillis S."/>
            <person name="Uchima C.A."/>
            <person name="Anderluh G."/>
            <person name="Asadollahi M."/>
            <person name="Askin M."/>
            <person name="Barry K."/>
            <person name="Battaglia E."/>
            <person name="Bayram O."/>
            <person name="Benocci T."/>
            <person name="Braus-Stromeyer S.A."/>
            <person name="Caldana C."/>
            <person name="Canovas D."/>
            <person name="Cerqueira G.C."/>
            <person name="Chen F."/>
            <person name="Chen W."/>
            <person name="Choi C."/>
            <person name="Clum A."/>
            <person name="Dos Santos R.A."/>
            <person name="Damasio A.R."/>
            <person name="Diallinas G."/>
            <person name="Emri T."/>
            <person name="Fekete E."/>
            <person name="Flipphi M."/>
            <person name="Freyberg S."/>
            <person name="Gallo A."/>
            <person name="Gournas C."/>
            <person name="Habgood R."/>
            <person name="Hainaut M."/>
            <person name="Harispe M.L."/>
            <person name="Henrissat B."/>
            <person name="Hilden K.S."/>
            <person name="Hope R."/>
            <person name="Hossain A."/>
            <person name="Karabika E."/>
            <person name="Karaffa L."/>
            <person name="Karanyi Z."/>
            <person name="Krasevec N."/>
            <person name="Kuo A."/>
            <person name="Kusch H."/>
            <person name="LaButti K."/>
            <person name="Lagendijk E.L."/>
            <person name="Lapidus A."/>
            <person name="Levasseur A."/>
            <person name="Lindquist E."/>
            <person name="Lipzen A."/>
            <person name="Logrieco A.F."/>
            <person name="MacCabe A."/>
            <person name="Maekelae M.R."/>
            <person name="Malavazi I."/>
            <person name="Melin P."/>
            <person name="Meyer V."/>
            <person name="Mielnichuk N."/>
            <person name="Miskei M."/>
            <person name="Molnar A.P."/>
            <person name="Mule G."/>
            <person name="Ngan C.Y."/>
            <person name="Orejas M."/>
            <person name="Orosz E."/>
            <person name="Ouedraogo J.P."/>
            <person name="Overkamp K.M."/>
            <person name="Park H.-S."/>
            <person name="Perrone G."/>
            <person name="Piumi F."/>
            <person name="Punt P.J."/>
            <person name="Ram A.F."/>
            <person name="Ramon A."/>
            <person name="Rauscher S."/>
            <person name="Record E."/>
            <person name="Riano-Pachon D.M."/>
            <person name="Robert V."/>
            <person name="Roehrig J."/>
            <person name="Ruller R."/>
            <person name="Salamov A."/>
            <person name="Salih N.S."/>
            <person name="Samson R.A."/>
            <person name="Sandor E."/>
            <person name="Sanguinetti M."/>
            <person name="Schuetze T."/>
            <person name="Sepcic K."/>
            <person name="Shelest E."/>
            <person name="Sherlock G."/>
            <person name="Sophianopoulou V."/>
            <person name="Squina F.M."/>
            <person name="Sun H."/>
            <person name="Susca A."/>
            <person name="Todd R.B."/>
            <person name="Tsang A."/>
            <person name="Unkles S.E."/>
            <person name="van de Wiele N."/>
            <person name="van Rossen-Uffink D."/>
            <person name="Oliveira J.V."/>
            <person name="Vesth T.C."/>
            <person name="Visser J."/>
            <person name="Yu J.-H."/>
            <person name="Zhou M."/>
            <person name="Andersen M.R."/>
            <person name="Archer D.B."/>
            <person name="Baker S.E."/>
            <person name="Benoit I."/>
            <person name="Brakhage A.A."/>
            <person name="Braus G.H."/>
            <person name="Fischer R."/>
            <person name="Frisvad J.C."/>
            <person name="Goldman G.H."/>
            <person name="Houbraken J."/>
            <person name="Oakley B."/>
            <person name="Pocsi I."/>
            <person name="Scazzocchio C."/>
            <person name="Seiboth B."/>
            <person name="vanKuyk P.A."/>
            <person name="Wortman J."/>
            <person name="Dyer P.S."/>
            <person name="Grigoriev I.V."/>
        </authorList>
    </citation>
    <scope>NUCLEOTIDE SEQUENCE [LARGE SCALE GENOMIC DNA]</scope>
    <source>
        <strain evidence="3">CBS 101740 / IMI 381727 / IBT 21946</strain>
    </source>
</reference>
<dbReference type="EMBL" id="KV878692">
    <property type="protein sequence ID" value="OJJ67902.1"/>
    <property type="molecule type" value="Genomic_DNA"/>
</dbReference>
<protein>
    <recommendedName>
        <fullName evidence="4">IgE-binding protein</fullName>
    </recommendedName>
</protein>
<keyword evidence="3" id="KW-1185">Reference proteome</keyword>
<dbReference type="PANTHER" id="PTHR42047:SF1">
    <property type="entry name" value="PROTEIN, PUTATIVE (AFU_ORTHOLOGUE AFUA_6G03560)-RELATED"/>
    <property type="match status" value="1"/>
</dbReference>
<dbReference type="OrthoDB" id="5430620at2759"/>